<evidence type="ECO:0000256" key="1">
    <source>
        <dbReference type="SAM" id="MobiDB-lite"/>
    </source>
</evidence>
<keyword evidence="3" id="KW-1185">Reference proteome</keyword>
<evidence type="ECO:0000313" key="2">
    <source>
        <dbReference type="EMBL" id="ODN88839.1"/>
    </source>
</evidence>
<feature type="compositionally biased region" description="Acidic residues" evidence="1">
    <location>
        <begin position="71"/>
        <end position="91"/>
    </location>
</feature>
<accession>A0A1E3IJQ6</accession>
<feature type="region of interest" description="Disordered" evidence="1">
    <location>
        <begin position="55"/>
        <end position="91"/>
    </location>
</feature>
<comment type="caution">
    <text evidence="2">The sequence shown here is derived from an EMBL/GenBank/DDBJ whole genome shotgun (WGS) entry which is preliminary data.</text>
</comment>
<dbReference type="EMBL" id="AWGH01000024">
    <property type="protein sequence ID" value="ODN88839.1"/>
    <property type="molecule type" value="Genomic_DNA"/>
</dbReference>
<organism evidence="2 3">
    <name type="scientific">Cryptococcus wingfieldii CBS 7118</name>
    <dbReference type="NCBI Taxonomy" id="1295528"/>
    <lineage>
        <taxon>Eukaryota</taxon>
        <taxon>Fungi</taxon>
        <taxon>Dikarya</taxon>
        <taxon>Basidiomycota</taxon>
        <taxon>Agaricomycotina</taxon>
        <taxon>Tremellomycetes</taxon>
        <taxon>Tremellales</taxon>
        <taxon>Cryptococcaceae</taxon>
        <taxon>Cryptococcus</taxon>
    </lineage>
</organism>
<dbReference type="Proteomes" id="UP000094819">
    <property type="component" value="Unassembled WGS sequence"/>
</dbReference>
<name>A0A1E3IJQ6_9TREE</name>
<reference evidence="2 3" key="1">
    <citation type="submission" date="2016-06" db="EMBL/GenBank/DDBJ databases">
        <title>Evolution of pathogenesis and genome organization in the Tremellales.</title>
        <authorList>
            <person name="Cuomo C."/>
            <person name="Litvintseva A."/>
            <person name="Heitman J."/>
            <person name="Chen Y."/>
            <person name="Sun S."/>
            <person name="Springer D."/>
            <person name="Dromer F."/>
            <person name="Young S."/>
            <person name="Zeng Q."/>
            <person name="Chapman S."/>
            <person name="Gujja S."/>
            <person name="Saif S."/>
            <person name="Birren B."/>
        </authorList>
    </citation>
    <scope>NUCLEOTIDE SEQUENCE [LARGE SCALE GENOMIC DNA]</scope>
    <source>
        <strain evidence="2 3">CBS 7118</strain>
    </source>
</reference>
<dbReference type="RefSeq" id="XP_019029397.1">
    <property type="nucleotide sequence ID" value="XM_019178696.1"/>
</dbReference>
<evidence type="ECO:0000313" key="3">
    <source>
        <dbReference type="Proteomes" id="UP000094819"/>
    </source>
</evidence>
<dbReference type="GeneID" id="30195853"/>
<proteinExistence type="predicted"/>
<gene>
    <name evidence="2" type="ORF">L198_06641</name>
</gene>
<dbReference type="AlphaFoldDB" id="A0A1E3IJQ6"/>
<sequence>MAGWANVSRRSHNMVMQRALSSAQILKGLQDDVASIKTRRESILKDIEQMALEDREDAEKAAREAQAIADADAEKEDPEETELSEGEDEDE</sequence>
<protein>
    <submittedName>
        <fullName evidence="2">Uncharacterized protein</fullName>
    </submittedName>
</protein>